<keyword evidence="3" id="KW-1185">Reference proteome</keyword>
<dbReference type="GO" id="GO:0051537">
    <property type="term" value="F:2 iron, 2 sulfur cluster binding"/>
    <property type="evidence" value="ECO:0007669"/>
    <property type="project" value="UniProtKB-ARBA"/>
</dbReference>
<dbReference type="EMBL" id="JAAGNX010000002">
    <property type="protein sequence ID" value="NDV62536.1"/>
    <property type="molecule type" value="Genomic_DNA"/>
</dbReference>
<dbReference type="Proteomes" id="UP000478417">
    <property type="component" value="Unassembled WGS sequence"/>
</dbReference>
<evidence type="ECO:0000259" key="1">
    <source>
        <dbReference type="Pfam" id="PF01521"/>
    </source>
</evidence>
<gene>
    <name evidence="2" type="ORF">G0Q06_08745</name>
</gene>
<dbReference type="GO" id="GO:0016226">
    <property type="term" value="P:iron-sulfur cluster assembly"/>
    <property type="evidence" value="ECO:0007669"/>
    <property type="project" value="InterPro"/>
</dbReference>
<comment type="caution">
    <text evidence="2">The sequence shown here is derived from an EMBL/GenBank/DDBJ whole genome shotgun (WGS) entry which is preliminary data.</text>
</comment>
<dbReference type="AlphaFoldDB" id="A0A6B2M2D3"/>
<name>A0A6B2M2D3_9BACT</name>
<protein>
    <submittedName>
        <fullName evidence="2">Iron-sulfur cluster assembly accessory protein</fullName>
    </submittedName>
</protein>
<dbReference type="PANTHER" id="PTHR47265">
    <property type="entry name" value="IRON-SULFUR ASSEMBLY PROTEIN ISCA, CHLOROPLASTIC"/>
    <property type="match status" value="1"/>
</dbReference>
<proteinExistence type="predicted"/>
<dbReference type="SUPFAM" id="SSF89360">
    <property type="entry name" value="HesB-like domain"/>
    <property type="match status" value="1"/>
</dbReference>
<dbReference type="PANTHER" id="PTHR47265:SF1">
    <property type="entry name" value="IRON-SULFUR ASSEMBLY PROTEIN ISCA, CHLOROPLASTIC"/>
    <property type="match status" value="1"/>
</dbReference>
<dbReference type="NCBIfam" id="TIGR00049">
    <property type="entry name" value="iron-sulfur cluster assembly accessory protein"/>
    <property type="match status" value="1"/>
</dbReference>
<dbReference type="RefSeq" id="WP_163964548.1">
    <property type="nucleotide sequence ID" value="NZ_JAAGNX010000002.1"/>
</dbReference>
<dbReference type="Pfam" id="PF01521">
    <property type="entry name" value="Fe-S_biosyn"/>
    <property type="match status" value="1"/>
</dbReference>
<sequence>MIRLTKRAIAAIQGLSEERAAPGQLMRVSIKSGGCSGLEYAMEFTQPEETDEKLEQDGMAFLVDKKSLKRLEGSEIDFDDGLTGKGFQITNPNAESTCGCGKSFN</sequence>
<reference evidence="2 3" key="1">
    <citation type="submission" date="2020-02" db="EMBL/GenBank/DDBJ databases">
        <title>Albibacoteraceae fam. nov., the first described family within the subdivision 4 Verrucomicrobia.</title>
        <authorList>
            <person name="Xi F."/>
        </authorList>
    </citation>
    <scope>NUCLEOTIDE SEQUENCE [LARGE SCALE GENOMIC DNA]</scope>
    <source>
        <strain evidence="2 3">CK1056</strain>
    </source>
</reference>
<evidence type="ECO:0000313" key="3">
    <source>
        <dbReference type="Proteomes" id="UP000478417"/>
    </source>
</evidence>
<feature type="domain" description="Core" evidence="1">
    <location>
        <begin position="2"/>
        <end position="102"/>
    </location>
</feature>
<dbReference type="InterPro" id="IPR031108">
    <property type="entry name" value="IscA_plant_cyanobact"/>
</dbReference>
<dbReference type="PROSITE" id="PS01152">
    <property type="entry name" value="HESB"/>
    <property type="match status" value="1"/>
</dbReference>
<dbReference type="InterPro" id="IPR016092">
    <property type="entry name" value="ATAP"/>
</dbReference>
<accession>A0A6B2M2D3</accession>
<dbReference type="InterPro" id="IPR017870">
    <property type="entry name" value="FeS_cluster_insertion_CS"/>
</dbReference>
<dbReference type="InterPro" id="IPR000361">
    <property type="entry name" value="ATAP_core_dom"/>
</dbReference>
<dbReference type="InterPro" id="IPR035903">
    <property type="entry name" value="HesB-like_dom_sf"/>
</dbReference>
<dbReference type="Gene3D" id="2.60.300.12">
    <property type="entry name" value="HesB-like domain"/>
    <property type="match status" value="1"/>
</dbReference>
<organism evidence="2 3">
    <name type="scientific">Oceanipulchritudo coccoides</name>
    <dbReference type="NCBI Taxonomy" id="2706888"/>
    <lineage>
        <taxon>Bacteria</taxon>
        <taxon>Pseudomonadati</taxon>
        <taxon>Verrucomicrobiota</taxon>
        <taxon>Opitutia</taxon>
        <taxon>Puniceicoccales</taxon>
        <taxon>Oceanipulchritudinaceae</taxon>
        <taxon>Oceanipulchritudo</taxon>
    </lineage>
</organism>
<dbReference type="GO" id="GO:0030674">
    <property type="term" value="F:protein-macromolecule adaptor activity"/>
    <property type="evidence" value="ECO:0007669"/>
    <property type="project" value="TreeGrafter"/>
</dbReference>
<evidence type="ECO:0000313" key="2">
    <source>
        <dbReference type="EMBL" id="NDV62536.1"/>
    </source>
</evidence>